<dbReference type="Pfam" id="PF13830">
    <property type="entry name" value="DUF4192"/>
    <property type="match status" value="1"/>
</dbReference>
<protein>
    <submittedName>
        <fullName evidence="1">DUF4192 family protein</fullName>
    </submittedName>
</protein>
<evidence type="ECO:0000313" key="2">
    <source>
        <dbReference type="Proteomes" id="UP000440096"/>
    </source>
</evidence>
<accession>A0A6N7YYV6</accession>
<name>A0A6N7YYV6_9PSEU</name>
<sequence>MVHQGGVVTITTKILPDGRLGLSLRDPAQIIASVPPLFGFRPADSLVLLGLGGTRGSEVCSAVRLAVPSAEHESEIVRQLPSAFTESGTRAIIVVLVGQGQVHPPGSTGPPYRRLVGLLRETFTAVGMEVLYALWTPEIREGAPWASYDDAAEGVLPDDAKTVTAAVFSAAGYVTFDSREDMASQLAPEDAAALLRREELLTAAIDAFDGSVDRAVVVRDGLALVRVTLDRIRGGDLSFSDSQVVELALALSEISVRHTCMALAFVPKMRRHAERLWLELIRRTPAPERAEPAVLLAYSAYQHGEGTLAGLALENALDANPGHLAAGLLSRCLARGRPPRRLRDLAYTEHLDALCAPVL</sequence>
<keyword evidence="2" id="KW-1185">Reference proteome</keyword>
<organism evidence="1 2">
    <name type="scientific">Amycolatopsis pithecellobii</name>
    <dbReference type="NCBI Taxonomy" id="664692"/>
    <lineage>
        <taxon>Bacteria</taxon>
        <taxon>Bacillati</taxon>
        <taxon>Actinomycetota</taxon>
        <taxon>Actinomycetes</taxon>
        <taxon>Pseudonocardiales</taxon>
        <taxon>Pseudonocardiaceae</taxon>
        <taxon>Amycolatopsis</taxon>
    </lineage>
</organism>
<dbReference type="AlphaFoldDB" id="A0A6N7YYV6"/>
<dbReference type="EMBL" id="WMBA01000006">
    <property type="protein sequence ID" value="MTD53549.1"/>
    <property type="molecule type" value="Genomic_DNA"/>
</dbReference>
<dbReference type="Proteomes" id="UP000440096">
    <property type="component" value="Unassembled WGS sequence"/>
</dbReference>
<comment type="caution">
    <text evidence="1">The sequence shown here is derived from an EMBL/GenBank/DDBJ whole genome shotgun (WGS) entry which is preliminary data.</text>
</comment>
<reference evidence="1 2" key="1">
    <citation type="submission" date="2019-11" db="EMBL/GenBank/DDBJ databases">
        <title>Draft genome of Amycolatopsis RM579.</title>
        <authorList>
            <person name="Duangmal K."/>
            <person name="Mingma R."/>
        </authorList>
    </citation>
    <scope>NUCLEOTIDE SEQUENCE [LARGE SCALE GENOMIC DNA]</scope>
    <source>
        <strain evidence="1 2">RM579</strain>
    </source>
</reference>
<gene>
    <name evidence="1" type="ORF">GKO32_06070</name>
</gene>
<dbReference type="InterPro" id="IPR025447">
    <property type="entry name" value="DUF4192"/>
</dbReference>
<proteinExistence type="predicted"/>
<evidence type="ECO:0000313" key="1">
    <source>
        <dbReference type="EMBL" id="MTD53549.1"/>
    </source>
</evidence>
<dbReference type="OrthoDB" id="3264463at2"/>